<feature type="region of interest" description="Disordered" evidence="1">
    <location>
        <begin position="1"/>
        <end position="35"/>
    </location>
</feature>
<feature type="region of interest" description="Disordered" evidence="1">
    <location>
        <begin position="63"/>
        <end position="166"/>
    </location>
</feature>
<comment type="caution">
    <text evidence="2">The sequence shown here is derived from an EMBL/GenBank/DDBJ whole genome shotgun (WGS) entry which is preliminary data.</text>
</comment>
<dbReference type="EMBL" id="JACASE010000011">
    <property type="protein sequence ID" value="KAF6427813.1"/>
    <property type="molecule type" value="Genomic_DNA"/>
</dbReference>
<keyword evidence="3" id="KW-1185">Reference proteome</keyword>
<accession>A0A7J8DXE4</accession>
<reference evidence="2 3" key="1">
    <citation type="journal article" date="2020" name="Nature">
        <title>Six reference-quality genomes reveal evolution of bat adaptations.</title>
        <authorList>
            <person name="Jebb D."/>
            <person name="Huang Z."/>
            <person name="Pippel M."/>
            <person name="Hughes G.M."/>
            <person name="Lavrichenko K."/>
            <person name="Devanna P."/>
            <person name="Winkler S."/>
            <person name="Jermiin L.S."/>
            <person name="Skirmuntt E.C."/>
            <person name="Katzourakis A."/>
            <person name="Burkitt-Gray L."/>
            <person name="Ray D.A."/>
            <person name="Sullivan K.A.M."/>
            <person name="Roscito J.G."/>
            <person name="Kirilenko B.M."/>
            <person name="Davalos L.M."/>
            <person name="Corthals A.P."/>
            <person name="Power M.L."/>
            <person name="Jones G."/>
            <person name="Ransome R.D."/>
            <person name="Dechmann D.K.N."/>
            <person name="Locatelli A.G."/>
            <person name="Puechmaille S.J."/>
            <person name="Fedrigo O."/>
            <person name="Jarvis E.D."/>
            <person name="Hiller M."/>
            <person name="Vernes S.C."/>
            <person name="Myers E.W."/>
            <person name="Teeling E.C."/>
        </authorList>
    </citation>
    <scope>NUCLEOTIDE SEQUENCE [LARGE SCALE GENOMIC DNA]</scope>
    <source>
        <strain evidence="2">MRouAeg1</strain>
        <tissue evidence="2">Muscle</tissue>
    </source>
</reference>
<evidence type="ECO:0000313" key="3">
    <source>
        <dbReference type="Proteomes" id="UP000593571"/>
    </source>
</evidence>
<protein>
    <submittedName>
        <fullName evidence="2">Uncharacterized protein</fullName>
    </submittedName>
</protein>
<name>A0A7J8DXE4_ROUAE</name>
<dbReference type="Proteomes" id="UP000593571">
    <property type="component" value="Unassembled WGS sequence"/>
</dbReference>
<organism evidence="2 3">
    <name type="scientific">Rousettus aegyptiacus</name>
    <name type="common">Egyptian fruit bat</name>
    <name type="synonym">Pteropus aegyptiacus</name>
    <dbReference type="NCBI Taxonomy" id="9407"/>
    <lineage>
        <taxon>Eukaryota</taxon>
        <taxon>Metazoa</taxon>
        <taxon>Chordata</taxon>
        <taxon>Craniata</taxon>
        <taxon>Vertebrata</taxon>
        <taxon>Euteleostomi</taxon>
        <taxon>Mammalia</taxon>
        <taxon>Eutheria</taxon>
        <taxon>Laurasiatheria</taxon>
        <taxon>Chiroptera</taxon>
        <taxon>Yinpterochiroptera</taxon>
        <taxon>Pteropodoidea</taxon>
        <taxon>Pteropodidae</taxon>
        <taxon>Rousettinae</taxon>
        <taxon>Rousettus</taxon>
    </lineage>
</organism>
<sequence>MLCSKTEKPCGERDSLRRKRVPSDGLQGDFPEENAPLAQVAVSPVNSVGSRWIQPVYAQAACAPPSGARAGGDIHELPGCSEERPPSEAVDASTAPRPGPGPQPSGAGTGKGGRDTAPHSSSAFRSCEREAPFPTPSSANLCFPSPTPDHLNDGSVSWSPASQVAP</sequence>
<evidence type="ECO:0000256" key="1">
    <source>
        <dbReference type="SAM" id="MobiDB-lite"/>
    </source>
</evidence>
<gene>
    <name evidence="2" type="ORF">HJG63_008302</name>
</gene>
<evidence type="ECO:0000313" key="2">
    <source>
        <dbReference type="EMBL" id="KAF6427813.1"/>
    </source>
</evidence>
<dbReference type="AlphaFoldDB" id="A0A7J8DXE4"/>
<feature type="compositionally biased region" description="Basic and acidic residues" evidence="1">
    <location>
        <begin position="1"/>
        <end position="15"/>
    </location>
</feature>
<feature type="compositionally biased region" description="Basic and acidic residues" evidence="1">
    <location>
        <begin position="72"/>
        <end position="86"/>
    </location>
</feature>
<feature type="compositionally biased region" description="Polar residues" evidence="1">
    <location>
        <begin position="154"/>
        <end position="166"/>
    </location>
</feature>
<proteinExistence type="predicted"/>